<evidence type="ECO:0000313" key="1">
    <source>
        <dbReference type="EMBL" id="OLY80961.1"/>
    </source>
</evidence>
<keyword evidence="2" id="KW-1185">Reference proteome</keyword>
<comment type="caution">
    <text evidence="1">The sequence shown here is derived from an EMBL/GenBank/DDBJ whole genome shotgun (WGS) entry which is preliminary data.</text>
</comment>
<accession>A0A1R0GVP9</accession>
<gene>
    <name evidence="1" type="ORF">AYI68_g4937</name>
</gene>
<dbReference type="EMBL" id="LSSL01002924">
    <property type="protein sequence ID" value="OLY80961.1"/>
    <property type="molecule type" value="Genomic_DNA"/>
</dbReference>
<sequence length="68" mass="7572">MQLSKVIDDAIDGELEVRNYGRKRKGIRWRNDAVFLTTSVTAAACFLGSSGSCTEHDTHQNLSDQSRD</sequence>
<dbReference type="Proteomes" id="UP000187455">
    <property type="component" value="Unassembled WGS sequence"/>
</dbReference>
<protein>
    <submittedName>
        <fullName evidence="1">Uncharacterized protein</fullName>
    </submittedName>
</protein>
<proteinExistence type="predicted"/>
<reference evidence="1 2" key="1">
    <citation type="journal article" date="2016" name="Mol. Biol. Evol.">
        <title>Genome-Wide Survey of Gut Fungi (Harpellales) Reveals the First Horizontally Transferred Ubiquitin Gene from a Mosquito Host.</title>
        <authorList>
            <person name="Wang Y."/>
            <person name="White M.M."/>
            <person name="Kvist S."/>
            <person name="Moncalvo J.M."/>
        </authorList>
    </citation>
    <scope>NUCLEOTIDE SEQUENCE [LARGE SCALE GENOMIC DNA]</scope>
    <source>
        <strain evidence="1 2">ALG-7-W6</strain>
    </source>
</reference>
<name>A0A1R0GVP9_9FUNG</name>
<evidence type="ECO:0000313" key="2">
    <source>
        <dbReference type="Proteomes" id="UP000187455"/>
    </source>
</evidence>
<dbReference type="AlphaFoldDB" id="A0A1R0GVP9"/>
<organism evidence="1 2">
    <name type="scientific">Smittium mucronatum</name>
    <dbReference type="NCBI Taxonomy" id="133383"/>
    <lineage>
        <taxon>Eukaryota</taxon>
        <taxon>Fungi</taxon>
        <taxon>Fungi incertae sedis</taxon>
        <taxon>Zoopagomycota</taxon>
        <taxon>Kickxellomycotina</taxon>
        <taxon>Harpellomycetes</taxon>
        <taxon>Harpellales</taxon>
        <taxon>Legeriomycetaceae</taxon>
        <taxon>Smittium</taxon>
    </lineage>
</organism>